<keyword evidence="4" id="KW-1185">Reference proteome</keyword>
<reference evidence="3 4" key="1">
    <citation type="submission" date="2016-10" db="EMBL/GenBank/DDBJ databases">
        <authorList>
            <person name="de Groot N.N."/>
        </authorList>
    </citation>
    <scope>NUCLEOTIDE SEQUENCE [LARGE SCALE GENOMIC DNA]</scope>
    <source>
        <strain evidence="3 4">DSM 44945</strain>
    </source>
</reference>
<gene>
    <name evidence="3" type="ORF">SAMN04488025_11720</name>
</gene>
<feature type="domain" description="NAD-dependent epimerase/dehydratase" evidence="2">
    <location>
        <begin position="2"/>
        <end position="228"/>
    </location>
</feature>
<evidence type="ECO:0000313" key="3">
    <source>
        <dbReference type="EMBL" id="SFG13372.1"/>
    </source>
</evidence>
<sequence>MILITGAAGYIGTKLVDFLSKRGMPIRAIDNFRVQTVSEINGVPIEKMDLTVEEDVKKMVRDVRTIIHLGAISDVAQCETQARDAVLINLLSLKYLIREAVNAGVEKIIFPSSFAVYDPRSTTITEQSPANPRNFYGQLKKWAEELLLAEQERGNLETVIFRQANVYGRSRVPKQTVVESFCKALLANQKIQVRGTGRQTRNFIHVDDVVWAYHQALSPSVRGIYNLGGEETLSIWDLAQLVNQVGRECLGRSVPVVRRQKGAFKEERTHFAAVDTGKIKTLFRGRKLKSLKEGIREYFLDPA</sequence>
<dbReference type="InterPro" id="IPR001509">
    <property type="entry name" value="Epimerase_deHydtase"/>
</dbReference>
<dbReference type="RefSeq" id="WP_092038681.1">
    <property type="nucleotide sequence ID" value="NZ_FOOK01000017.1"/>
</dbReference>
<dbReference type="Proteomes" id="UP000198661">
    <property type="component" value="Unassembled WGS sequence"/>
</dbReference>
<evidence type="ECO:0000256" key="1">
    <source>
        <dbReference type="ARBA" id="ARBA00007637"/>
    </source>
</evidence>
<dbReference type="PANTHER" id="PTHR43000">
    <property type="entry name" value="DTDP-D-GLUCOSE 4,6-DEHYDRATASE-RELATED"/>
    <property type="match status" value="1"/>
</dbReference>
<evidence type="ECO:0000313" key="4">
    <source>
        <dbReference type="Proteomes" id="UP000198661"/>
    </source>
</evidence>
<proteinExistence type="inferred from homology"/>
<dbReference type="InterPro" id="IPR036291">
    <property type="entry name" value="NAD(P)-bd_dom_sf"/>
</dbReference>
<comment type="similarity">
    <text evidence="1">Belongs to the NAD(P)-dependent epimerase/dehydratase family.</text>
</comment>
<dbReference type="AlphaFoldDB" id="A0A1I2PB57"/>
<organism evidence="3 4">
    <name type="scientific">Planifilum fulgidum</name>
    <dbReference type="NCBI Taxonomy" id="201973"/>
    <lineage>
        <taxon>Bacteria</taxon>
        <taxon>Bacillati</taxon>
        <taxon>Bacillota</taxon>
        <taxon>Bacilli</taxon>
        <taxon>Bacillales</taxon>
        <taxon>Thermoactinomycetaceae</taxon>
        <taxon>Planifilum</taxon>
    </lineage>
</organism>
<dbReference type="CDD" id="cd08946">
    <property type="entry name" value="SDR_e"/>
    <property type="match status" value="1"/>
</dbReference>
<dbReference type="SUPFAM" id="SSF51735">
    <property type="entry name" value="NAD(P)-binding Rossmann-fold domains"/>
    <property type="match status" value="1"/>
</dbReference>
<dbReference type="EMBL" id="FOOK01000017">
    <property type="protein sequence ID" value="SFG13372.1"/>
    <property type="molecule type" value="Genomic_DNA"/>
</dbReference>
<dbReference type="STRING" id="201973.SAMN04488025_11720"/>
<dbReference type="Gene3D" id="3.40.50.720">
    <property type="entry name" value="NAD(P)-binding Rossmann-like Domain"/>
    <property type="match status" value="1"/>
</dbReference>
<protein>
    <submittedName>
        <fullName evidence="3">UDP-glucose 4-epimerase</fullName>
    </submittedName>
</protein>
<dbReference type="Pfam" id="PF01370">
    <property type="entry name" value="Epimerase"/>
    <property type="match status" value="1"/>
</dbReference>
<dbReference type="OrthoDB" id="9803892at2"/>
<evidence type="ECO:0000259" key="2">
    <source>
        <dbReference type="Pfam" id="PF01370"/>
    </source>
</evidence>
<name>A0A1I2PB57_9BACL</name>
<accession>A0A1I2PB57</accession>